<protein>
    <submittedName>
        <fullName evidence="1">Uncharacterized protein</fullName>
    </submittedName>
</protein>
<dbReference type="EMBL" id="CP022760">
    <property type="protein sequence ID" value="AXV83402.1"/>
    <property type="molecule type" value="Genomic_DNA"/>
</dbReference>
<dbReference type="RefSeq" id="WP_118870185.1">
    <property type="nucleotide sequence ID" value="NZ_CP022760.1"/>
</dbReference>
<proteinExistence type="predicted"/>
<geneLocation type="plasmid" evidence="1 2">
    <name>unnamed</name>
</geneLocation>
<evidence type="ECO:0000313" key="2">
    <source>
        <dbReference type="Proteomes" id="UP000261758"/>
    </source>
</evidence>
<organism evidence="1 2">
    <name type="scientific">Ralstonia solanacearum</name>
    <name type="common">Pseudomonas solanacearum</name>
    <dbReference type="NCBI Taxonomy" id="305"/>
    <lineage>
        <taxon>Bacteria</taxon>
        <taxon>Pseudomonadati</taxon>
        <taxon>Pseudomonadota</taxon>
        <taxon>Betaproteobacteria</taxon>
        <taxon>Burkholderiales</taxon>
        <taxon>Burkholderiaceae</taxon>
        <taxon>Ralstonia</taxon>
        <taxon>Ralstonia solanacearum species complex</taxon>
    </lineage>
</organism>
<dbReference type="Proteomes" id="UP000261758">
    <property type="component" value="Plasmid unnamed"/>
</dbReference>
<keyword evidence="1" id="KW-0614">Plasmid</keyword>
<dbReference type="AlphaFoldDB" id="A0AAD0WIN9"/>
<sequence>MADKPLQTKTVESKKSVVDDKLKPDAGIHILVGGPYKLDGEEHRYGHTALRVIRNGSDLTFDFGRYGRVTGDFGAEGEGILRVWSNFDKYIAGENALGRLTTEYIYPVLEYQAKTVEVFFDDIEKQGRARPELQRGRPELKAFQLNENYHALRYNCTTLSLDGMHTALPNFENGSVSFIAPEEALTWGERAAMKTVGGGTPSRIFLPANLKNFLDKQPAIKPANVINHGGRGK</sequence>
<evidence type="ECO:0000313" key="1">
    <source>
        <dbReference type="EMBL" id="AXV83402.1"/>
    </source>
</evidence>
<gene>
    <name evidence="1" type="ORF">CJO77_17495</name>
</gene>
<name>A0AAD0WIN9_RALSL</name>
<reference evidence="1 2" key="1">
    <citation type="submission" date="2017-08" db="EMBL/GenBank/DDBJ databases">
        <title>Genome sequences of Ralstonia solanacearum Species Complex (RSSC) isolated from Potato bacterial wilts in Korea.</title>
        <authorList>
            <person name="Cho H."/>
            <person name="Song E.-S."/>
            <person name="Lee Y.K."/>
            <person name="Lee S."/>
            <person name="Lee S.-W."/>
            <person name="Jo A."/>
            <person name="Kim J.-G."/>
            <person name="Hwang I."/>
        </authorList>
    </citation>
    <scope>NUCLEOTIDE SEQUENCE [LARGE SCALE GENOMIC DNA]</scope>
    <source>
        <strain evidence="1 2">T98</strain>
        <plasmid evidence="1 2">unnamed</plasmid>
    </source>
</reference>
<accession>A0AAD0WIN9</accession>